<keyword evidence="2" id="KW-1185">Reference proteome</keyword>
<dbReference type="Proteomes" id="UP000887013">
    <property type="component" value="Unassembled WGS sequence"/>
</dbReference>
<name>A0A8X6TT41_NEPPI</name>
<comment type="caution">
    <text evidence="1">The sequence shown here is derived from an EMBL/GenBank/DDBJ whole genome shotgun (WGS) entry which is preliminary data.</text>
</comment>
<dbReference type="EMBL" id="BMAW01112552">
    <property type="protein sequence ID" value="GFT53179.1"/>
    <property type="molecule type" value="Genomic_DNA"/>
</dbReference>
<dbReference type="AlphaFoldDB" id="A0A8X6TT41"/>
<protein>
    <submittedName>
        <fullName evidence="1">Uncharacterized protein</fullName>
    </submittedName>
</protein>
<evidence type="ECO:0000313" key="1">
    <source>
        <dbReference type="EMBL" id="GFT53179.1"/>
    </source>
</evidence>
<sequence>MRRISYSGITAVAPLLAMRYGHTLLLVTEEGWRNMRYCHTQAWLRHTPRTATYGQLATRLIRLAAGFRLVTAGYARAHTHGRVRIGYCCYISWSVTAAYYAVGHCHCCCRISIAIVRAGCCRWLSGWFHYYACMRHCYCYWLIAGY</sequence>
<reference evidence="1" key="1">
    <citation type="submission" date="2020-08" db="EMBL/GenBank/DDBJ databases">
        <title>Multicomponent nature underlies the extraordinary mechanical properties of spider dragline silk.</title>
        <authorList>
            <person name="Kono N."/>
            <person name="Nakamura H."/>
            <person name="Mori M."/>
            <person name="Yoshida Y."/>
            <person name="Ohtoshi R."/>
            <person name="Malay A.D."/>
            <person name="Moran D.A.P."/>
            <person name="Tomita M."/>
            <person name="Numata K."/>
            <person name="Arakawa K."/>
        </authorList>
    </citation>
    <scope>NUCLEOTIDE SEQUENCE</scope>
</reference>
<gene>
    <name evidence="1" type="ORF">NPIL_423981</name>
</gene>
<evidence type="ECO:0000313" key="2">
    <source>
        <dbReference type="Proteomes" id="UP000887013"/>
    </source>
</evidence>
<accession>A0A8X6TT41</accession>
<proteinExistence type="predicted"/>
<organism evidence="1 2">
    <name type="scientific">Nephila pilipes</name>
    <name type="common">Giant wood spider</name>
    <name type="synonym">Nephila maculata</name>
    <dbReference type="NCBI Taxonomy" id="299642"/>
    <lineage>
        <taxon>Eukaryota</taxon>
        <taxon>Metazoa</taxon>
        <taxon>Ecdysozoa</taxon>
        <taxon>Arthropoda</taxon>
        <taxon>Chelicerata</taxon>
        <taxon>Arachnida</taxon>
        <taxon>Araneae</taxon>
        <taxon>Araneomorphae</taxon>
        <taxon>Entelegynae</taxon>
        <taxon>Araneoidea</taxon>
        <taxon>Nephilidae</taxon>
        <taxon>Nephila</taxon>
    </lineage>
</organism>